<comment type="caution">
    <text evidence="9">The sequence shown here is derived from an EMBL/GenBank/DDBJ whole genome shotgun (WGS) entry which is preliminary data.</text>
</comment>
<evidence type="ECO:0000313" key="10">
    <source>
        <dbReference type="Proteomes" id="UP000274117"/>
    </source>
</evidence>
<dbReference type="PANTHER" id="PTHR30472:SF58">
    <property type="entry name" value="IRON(3+)-HYDROXAMATE IMPORT SYSTEM PERMEASE PROTEIN FHUB"/>
    <property type="match status" value="1"/>
</dbReference>
<proteinExistence type="inferred from homology"/>
<evidence type="ECO:0000256" key="1">
    <source>
        <dbReference type="ARBA" id="ARBA00004651"/>
    </source>
</evidence>
<evidence type="ECO:0000256" key="8">
    <source>
        <dbReference type="SAM" id="Phobius"/>
    </source>
</evidence>
<keyword evidence="3" id="KW-0813">Transport</keyword>
<dbReference type="GO" id="GO:0005886">
    <property type="term" value="C:plasma membrane"/>
    <property type="evidence" value="ECO:0007669"/>
    <property type="project" value="UniProtKB-SubCell"/>
</dbReference>
<feature type="transmembrane region" description="Helical" evidence="8">
    <location>
        <begin position="98"/>
        <end position="116"/>
    </location>
</feature>
<evidence type="ECO:0000313" key="9">
    <source>
        <dbReference type="EMBL" id="RRR54659.1"/>
    </source>
</evidence>
<dbReference type="GO" id="GO:0022857">
    <property type="term" value="F:transmembrane transporter activity"/>
    <property type="evidence" value="ECO:0007669"/>
    <property type="project" value="InterPro"/>
</dbReference>
<evidence type="ECO:0000256" key="2">
    <source>
        <dbReference type="ARBA" id="ARBA00007935"/>
    </source>
</evidence>
<evidence type="ECO:0000256" key="5">
    <source>
        <dbReference type="ARBA" id="ARBA00022692"/>
    </source>
</evidence>
<feature type="transmembrane region" description="Helical" evidence="8">
    <location>
        <begin position="239"/>
        <end position="270"/>
    </location>
</feature>
<protein>
    <submittedName>
        <fullName evidence="9">Iron ABC transporter permease</fullName>
    </submittedName>
</protein>
<feature type="transmembrane region" description="Helical" evidence="8">
    <location>
        <begin position="282"/>
        <end position="301"/>
    </location>
</feature>
<feature type="transmembrane region" description="Helical" evidence="8">
    <location>
        <begin position="156"/>
        <end position="177"/>
    </location>
</feature>
<keyword evidence="6 8" id="KW-1133">Transmembrane helix</keyword>
<dbReference type="Proteomes" id="UP000274117">
    <property type="component" value="Unassembled WGS sequence"/>
</dbReference>
<keyword evidence="7 8" id="KW-0472">Membrane</keyword>
<accession>A0A426THI1</accession>
<feature type="transmembrane region" description="Helical" evidence="8">
    <location>
        <begin position="197"/>
        <end position="218"/>
    </location>
</feature>
<evidence type="ECO:0000256" key="4">
    <source>
        <dbReference type="ARBA" id="ARBA00022475"/>
    </source>
</evidence>
<dbReference type="Pfam" id="PF01032">
    <property type="entry name" value="FecCD"/>
    <property type="match status" value="1"/>
</dbReference>
<dbReference type="Gene3D" id="1.10.3470.10">
    <property type="entry name" value="ABC transporter involved in vitamin B12 uptake, BtuC"/>
    <property type="match status" value="1"/>
</dbReference>
<dbReference type="InterPro" id="IPR000522">
    <property type="entry name" value="ABC_transptr_permease_BtuC"/>
</dbReference>
<dbReference type="SUPFAM" id="SSF81345">
    <property type="entry name" value="ABC transporter involved in vitamin B12 uptake, BtuC"/>
    <property type="match status" value="1"/>
</dbReference>
<sequence length="337" mass="36766">MTEYFRFPKPNLFWLVFLTVGLILIFGAYLSLRFGAISFSHDQLLATLKEFGKNSAQQDIIVDLRIPRLLIACLVGASLAVAGLMMQAVTYNRLADSGLLGIQAGAGLSILLLLILNPNSHYLLRLMVGFMGAGLVAGLVIFSIQQKGHSNHPLRLLLMGSMTTAFLSAVGQGMSIYLNQATHYLGLLSGSLTQANWSSLAWLAGPIFLALLFAMIFAKQLTILSLQESLAQGLGLQTRLFLVLFLLLVTVLSAAAVSLAGSLTFIGLIIPNLIRPFFKRDFRYLLPLSALCGACLLVWMDVLARTLHPPYELPLNSLTSLIGFPILLFLIRKGDWS</sequence>
<feature type="transmembrane region" description="Helical" evidence="8">
    <location>
        <begin position="69"/>
        <end position="86"/>
    </location>
</feature>
<keyword evidence="5 8" id="KW-0812">Transmembrane</keyword>
<dbReference type="AlphaFoldDB" id="A0A426THI1"/>
<reference evidence="9 10" key="2">
    <citation type="submission" date="2018-12" db="EMBL/GenBank/DDBJ databases">
        <title>Whole-genome sequences of fifteen clinical Streptococcus suis strains isolated from pigs between 2006 and 2018.</title>
        <authorList>
            <person name="Stevens M.J.A."/>
            <person name="Cernela N."/>
            <person name="Spoerry Serrano N."/>
            <person name="Schmitt S."/>
            <person name="Schrenzel J."/>
            <person name="Stephan R."/>
        </authorList>
    </citation>
    <scope>NUCLEOTIDE SEQUENCE [LARGE SCALE GENOMIC DNA]</scope>
    <source>
        <strain evidence="9 10">PP422</strain>
    </source>
</reference>
<dbReference type="GO" id="GO:0033214">
    <property type="term" value="P:siderophore-iron import into cell"/>
    <property type="evidence" value="ECO:0007669"/>
    <property type="project" value="TreeGrafter"/>
</dbReference>
<evidence type="ECO:0000256" key="3">
    <source>
        <dbReference type="ARBA" id="ARBA00022448"/>
    </source>
</evidence>
<organism evidence="9 10">
    <name type="scientific">Streptococcus suis</name>
    <dbReference type="NCBI Taxonomy" id="1307"/>
    <lineage>
        <taxon>Bacteria</taxon>
        <taxon>Bacillati</taxon>
        <taxon>Bacillota</taxon>
        <taxon>Bacilli</taxon>
        <taxon>Lactobacillales</taxon>
        <taxon>Streptococcaceae</taxon>
        <taxon>Streptococcus</taxon>
    </lineage>
</organism>
<comment type="subcellular location">
    <subcellularLocation>
        <location evidence="1">Cell membrane</location>
        <topology evidence="1">Multi-pass membrane protein</topology>
    </subcellularLocation>
</comment>
<feature type="transmembrane region" description="Helical" evidence="8">
    <location>
        <begin position="313"/>
        <end position="331"/>
    </location>
</feature>
<evidence type="ECO:0000256" key="7">
    <source>
        <dbReference type="ARBA" id="ARBA00023136"/>
    </source>
</evidence>
<reference evidence="9 10" key="1">
    <citation type="submission" date="2018-11" db="EMBL/GenBank/DDBJ databases">
        <authorList>
            <person name="Stevens M.J."/>
            <person name="Cernela N."/>
            <person name="Spoerry Serrano N."/>
            <person name="Schmitt S."/>
            <person name="Schrenzel J."/>
            <person name="Stephan R."/>
        </authorList>
    </citation>
    <scope>NUCLEOTIDE SEQUENCE [LARGE SCALE GENOMIC DNA]</scope>
    <source>
        <strain evidence="9 10">PP422</strain>
    </source>
</reference>
<evidence type="ECO:0000256" key="6">
    <source>
        <dbReference type="ARBA" id="ARBA00022989"/>
    </source>
</evidence>
<comment type="similarity">
    <text evidence="2">Belongs to the binding-protein-dependent transport system permease family. FecCD subfamily.</text>
</comment>
<gene>
    <name evidence="9" type="ORF">EI998_02095</name>
</gene>
<dbReference type="CDD" id="cd06550">
    <property type="entry name" value="TM_ABC_iron-siderophores_like"/>
    <property type="match status" value="1"/>
</dbReference>
<dbReference type="EMBL" id="RSDO01000003">
    <property type="protein sequence ID" value="RRR54659.1"/>
    <property type="molecule type" value="Genomic_DNA"/>
</dbReference>
<keyword evidence="4" id="KW-1003">Cell membrane</keyword>
<feature type="transmembrane region" description="Helical" evidence="8">
    <location>
        <begin position="12"/>
        <end position="32"/>
    </location>
</feature>
<dbReference type="PANTHER" id="PTHR30472">
    <property type="entry name" value="FERRIC ENTEROBACTIN TRANSPORT SYSTEM PERMEASE PROTEIN"/>
    <property type="match status" value="1"/>
</dbReference>
<dbReference type="InterPro" id="IPR037294">
    <property type="entry name" value="ABC_BtuC-like"/>
</dbReference>
<name>A0A426THI1_STRSU</name>
<feature type="transmembrane region" description="Helical" evidence="8">
    <location>
        <begin position="122"/>
        <end position="144"/>
    </location>
</feature>